<dbReference type="AlphaFoldDB" id="A0A936ND82"/>
<sequence>MLGALIIVVVLLVVIPVLVMATSPILAAAFGQTLTADAEARHEGSELIELNT</sequence>
<evidence type="ECO:0000313" key="2">
    <source>
        <dbReference type="Proteomes" id="UP000727993"/>
    </source>
</evidence>
<dbReference type="Proteomes" id="UP000727993">
    <property type="component" value="Unassembled WGS sequence"/>
</dbReference>
<reference evidence="1 2" key="1">
    <citation type="submission" date="2020-10" db="EMBL/GenBank/DDBJ databases">
        <title>Connecting structure to function with the recovery of over 1000 high-quality activated sludge metagenome-assembled genomes encoding full-length rRNA genes using long-read sequencing.</title>
        <authorList>
            <person name="Singleton C.M."/>
            <person name="Petriglieri F."/>
            <person name="Kristensen J.M."/>
            <person name="Kirkegaard R.H."/>
            <person name="Michaelsen T.Y."/>
            <person name="Andersen M.H."/>
            <person name="Karst S.M."/>
            <person name="Dueholm M.S."/>
            <person name="Nielsen P.H."/>
            <person name="Albertsen M."/>
        </authorList>
    </citation>
    <scope>NUCLEOTIDE SEQUENCE [LARGE SCALE GENOMIC DNA]</scope>
    <source>
        <strain evidence="1">Lyne_18-Q3-R50-59_MAXAC.006</strain>
    </source>
</reference>
<dbReference type="EMBL" id="JADJZA010000006">
    <property type="protein sequence ID" value="MBK9296901.1"/>
    <property type="molecule type" value="Genomic_DNA"/>
</dbReference>
<evidence type="ECO:0000313" key="1">
    <source>
        <dbReference type="EMBL" id="MBK9296901.1"/>
    </source>
</evidence>
<name>A0A936ND82_9ACTN</name>
<protein>
    <submittedName>
        <fullName evidence="1">Uncharacterized protein</fullName>
    </submittedName>
</protein>
<comment type="caution">
    <text evidence="1">The sequence shown here is derived from an EMBL/GenBank/DDBJ whole genome shotgun (WGS) entry which is preliminary data.</text>
</comment>
<organism evidence="1 2">
    <name type="scientific">Candidatus Neomicrothrix subdominans</name>
    <dbReference type="NCBI Taxonomy" id="2954438"/>
    <lineage>
        <taxon>Bacteria</taxon>
        <taxon>Bacillati</taxon>
        <taxon>Actinomycetota</taxon>
        <taxon>Acidimicrobiia</taxon>
        <taxon>Acidimicrobiales</taxon>
        <taxon>Microthrixaceae</taxon>
        <taxon>Candidatus Neomicrothrix</taxon>
    </lineage>
</organism>
<accession>A0A936ND82</accession>
<gene>
    <name evidence="1" type="ORF">IPN02_08700</name>
</gene>
<proteinExistence type="predicted"/>